<dbReference type="STRING" id="1860122.A9404_10055"/>
<dbReference type="AlphaFoldDB" id="A0A191ZIJ6"/>
<dbReference type="KEGG" id="haz:A9404_10055"/>
<protein>
    <recommendedName>
        <fullName evidence="4">DUF4390 domain-containing protein</fullName>
    </recommendedName>
</protein>
<name>A0A191ZIJ6_9GAMM</name>
<proteinExistence type="predicted"/>
<organism evidence="2 3">
    <name type="scientific">Halothiobacillus diazotrophicus</name>
    <dbReference type="NCBI Taxonomy" id="1860122"/>
    <lineage>
        <taxon>Bacteria</taxon>
        <taxon>Pseudomonadati</taxon>
        <taxon>Pseudomonadota</taxon>
        <taxon>Gammaproteobacteria</taxon>
        <taxon>Chromatiales</taxon>
        <taxon>Halothiobacillaceae</taxon>
        <taxon>Halothiobacillus</taxon>
    </lineage>
</organism>
<keyword evidence="3" id="KW-1185">Reference proteome</keyword>
<evidence type="ECO:0008006" key="4">
    <source>
        <dbReference type="Google" id="ProtNLM"/>
    </source>
</evidence>
<dbReference type="Pfam" id="PF14334">
    <property type="entry name" value="DUF4390"/>
    <property type="match status" value="1"/>
</dbReference>
<gene>
    <name evidence="2" type="ORF">A9404_10055</name>
</gene>
<evidence type="ECO:0000256" key="1">
    <source>
        <dbReference type="SAM" id="SignalP"/>
    </source>
</evidence>
<dbReference type="InterPro" id="IPR025500">
    <property type="entry name" value="DUF4390"/>
</dbReference>
<dbReference type="Proteomes" id="UP000078596">
    <property type="component" value="Chromosome"/>
</dbReference>
<feature type="chain" id="PRO_5008250433" description="DUF4390 domain-containing protein" evidence="1">
    <location>
        <begin position="25"/>
        <end position="186"/>
    </location>
</feature>
<evidence type="ECO:0000313" key="3">
    <source>
        <dbReference type="Proteomes" id="UP000078596"/>
    </source>
</evidence>
<feature type="signal peptide" evidence="1">
    <location>
        <begin position="1"/>
        <end position="24"/>
    </location>
</feature>
<keyword evidence="1" id="KW-0732">Signal</keyword>
<dbReference type="EMBL" id="CP016027">
    <property type="protein sequence ID" value="ANJ67673.1"/>
    <property type="molecule type" value="Genomic_DNA"/>
</dbReference>
<evidence type="ECO:0000313" key="2">
    <source>
        <dbReference type="EMBL" id="ANJ67673.1"/>
    </source>
</evidence>
<reference evidence="2 3" key="1">
    <citation type="submission" date="2016-06" db="EMBL/GenBank/DDBJ databases">
        <title>Insight into the functional genes involving in sulfur oxidation in Pearl River water.</title>
        <authorList>
            <person name="Luo J."/>
            <person name="Tan X."/>
            <person name="Lin W."/>
        </authorList>
    </citation>
    <scope>NUCLEOTIDE SEQUENCE [LARGE SCALE GENOMIC DNA]</scope>
    <source>
        <strain evidence="2 3">LS2</strain>
    </source>
</reference>
<accession>A0A191ZIJ6</accession>
<sequence>MRWLGRACLGALLLLGGLGGPAFASSAKVVGAHAEVREGVLYLDVDFKLSLDKEMIEAMQNAIPLNLSVQAVIEQPRDWWMGQTIAEDERRYQLEYHALSKTWLITDVLEHEARSFSSLKGALRSLQRIRAWPITTAQKLHHTGHLVGRVRMVLDVNKLPLPLRFPALFDSRWALNSDWFLWSVPR</sequence>